<organism evidence="1 2">
    <name type="scientific">Clitoria ternatea</name>
    <name type="common">Butterfly pea</name>
    <dbReference type="NCBI Taxonomy" id="43366"/>
    <lineage>
        <taxon>Eukaryota</taxon>
        <taxon>Viridiplantae</taxon>
        <taxon>Streptophyta</taxon>
        <taxon>Embryophyta</taxon>
        <taxon>Tracheophyta</taxon>
        <taxon>Spermatophyta</taxon>
        <taxon>Magnoliopsida</taxon>
        <taxon>eudicotyledons</taxon>
        <taxon>Gunneridae</taxon>
        <taxon>Pentapetalae</taxon>
        <taxon>rosids</taxon>
        <taxon>fabids</taxon>
        <taxon>Fabales</taxon>
        <taxon>Fabaceae</taxon>
        <taxon>Papilionoideae</taxon>
        <taxon>50 kb inversion clade</taxon>
        <taxon>NPAAA clade</taxon>
        <taxon>indigoferoid/millettioid clade</taxon>
        <taxon>Phaseoleae</taxon>
        <taxon>Clitoria</taxon>
    </lineage>
</organism>
<dbReference type="AlphaFoldDB" id="A0AAN9PM01"/>
<name>A0AAN9PM01_CLITE</name>
<dbReference type="Proteomes" id="UP001359559">
    <property type="component" value="Unassembled WGS sequence"/>
</dbReference>
<evidence type="ECO:0000313" key="1">
    <source>
        <dbReference type="EMBL" id="KAK7302207.1"/>
    </source>
</evidence>
<evidence type="ECO:0000313" key="2">
    <source>
        <dbReference type="Proteomes" id="UP001359559"/>
    </source>
</evidence>
<keyword evidence="2" id="KW-1185">Reference proteome</keyword>
<proteinExistence type="predicted"/>
<accession>A0AAN9PM01</accession>
<protein>
    <submittedName>
        <fullName evidence="1">Uncharacterized protein</fullName>
    </submittedName>
</protein>
<gene>
    <name evidence="1" type="ORF">RJT34_13090</name>
</gene>
<comment type="caution">
    <text evidence="1">The sequence shown here is derived from an EMBL/GenBank/DDBJ whole genome shotgun (WGS) entry which is preliminary data.</text>
</comment>
<reference evidence="1 2" key="1">
    <citation type="submission" date="2024-01" db="EMBL/GenBank/DDBJ databases">
        <title>The genomes of 5 underutilized Papilionoideae crops provide insights into root nodulation and disease resistance.</title>
        <authorList>
            <person name="Yuan L."/>
        </authorList>
    </citation>
    <scope>NUCLEOTIDE SEQUENCE [LARGE SCALE GENOMIC DNA]</scope>
    <source>
        <strain evidence="1">LY-2023</strain>
        <tissue evidence="1">Leaf</tissue>
    </source>
</reference>
<dbReference type="EMBL" id="JAYKXN010000003">
    <property type="protein sequence ID" value="KAK7302207.1"/>
    <property type="molecule type" value="Genomic_DNA"/>
</dbReference>
<sequence length="171" mass="18388">MKIFTDSCHCLEVAASSGRGRLWEVAAAGGRLFGGGSNWWEAVAGGSKLLQVAASCCRWQQLVVAGGQGRVAGGQPAMGVVLGEWVNREVKGDEAAERRRKKWGIRNFWMHHAGAAATSRNPQRRDRAATATISPISATRTVKAPSHHCSAPRQRAAIAATTVAIDETWWK</sequence>